<keyword evidence="3" id="KW-1185">Reference proteome</keyword>
<accession>A0A8H9I373</accession>
<dbReference type="InterPro" id="IPR036928">
    <property type="entry name" value="AS_sf"/>
</dbReference>
<dbReference type="PANTHER" id="PTHR11895:SF67">
    <property type="entry name" value="AMIDASE DOMAIN-CONTAINING PROTEIN"/>
    <property type="match status" value="1"/>
</dbReference>
<feature type="domain" description="Amidase" evidence="1">
    <location>
        <begin position="271"/>
        <end position="381"/>
    </location>
</feature>
<dbReference type="InterPro" id="IPR023631">
    <property type="entry name" value="Amidase_dom"/>
</dbReference>
<protein>
    <submittedName>
        <fullName evidence="2">Glu-tRNA amidotransferase</fullName>
    </submittedName>
</protein>
<dbReference type="Pfam" id="PF01425">
    <property type="entry name" value="Amidase"/>
    <property type="match status" value="2"/>
</dbReference>
<evidence type="ECO:0000313" key="2">
    <source>
        <dbReference type="EMBL" id="GGW27965.1"/>
    </source>
</evidence>
<dbReference type="PANTHER" id="PTHR11895">
    <property type="entry name" value="TRANSAMIDASE"/>
    <property type="match status" value="1"/>
</dbReference>
<evidence type="ECO:0000259" key="1">
    <source>
        <dbReference type="Pfam" id="PF01425"/>
    </source>
</evidence>
<evidence type="ECO:0000313" key="3">
    <source>
        <dbReference type="Proteomes" id="UP000623776"/>
    </source>
</evidence>
<dbReference type="GO" id="GO:0016740">
    <property type="term" value="F:transferase activity"/>
    <property type="evidence" value="ECO:0007669"/>
    <property type="project" value="UniProtKB-KW"/>
</dbReference>
<dbReference type="Gene3D" id="3.90.1300.10">
    <property type="entry name" value="Amidase signature (AS) domain"/>
    <property type="match status" value="1"/>
</dbReference>
<sequence>MNGYKLYAYLLEISCDKSSEVAEVTILTSRLSLGQGPRKVVVKDTIDIAGFPTCAGSAALADAPPAVAHAEIVKRTLKAGYHIVGKANLHELAFGMTGINAWAGTPENPRYPTLIPGGSSSGSAAAVAAGLADIGIGTDTGGSIRVPAACCGVYGLKPTFGRLSRQGVMPAESSLDCVGPMARDLHVLMAFMSAIDPSFQSPVKGSAPVLGCISVNAEPAIWASIEGQLSWSGLARGDVTLPLMAEAFEAAMVVINRETFRACEALLATGKVGADVDQRLKAAAATTDAELKEAERIRRAFTAEVDAVLERHDVLVLPTLPHFPMTVQEALAGQQDLKISSLVRPFNLSGHPALSIPLDSQQALPVSMQLVGRRGDDAGVCRAASQLMGQVLSAVEEQQTGEKHATVHR</sequence>
<dbReference type="PROSITE" id="PS00571">
    <property type="entry name" value="AMIDASES"/>
    <property type="match status" value="1"/>
</dbReference>
<gene>
    <name evidence="2" type="primary">gatA</name>
    <name evidence="2" type="ORF">GCM10007157_20180</name>
</gene>
<dbReference type="Proteomes" id="UP000623776">
    <property type="component" value="Unassembled WGS sequence"/>
</dbReference>
<dbReference type="RefSeq" id="WP_096921880.1">
    <property type="nucleotide sequence ID" value="NZ_BMXN01000010.1"/>
</dbReference>
<name>A0A8H9I373_9GAMM</name>
<reference evidence="3" key="1">
    <citation type="journal article" date="2019" name="Int. J. Syst. Evol. Microbiol.">
        <title>The Global Catalogue of Microorganisms (GCM) 10K type strain sequencing project: providing services to taxonomists for standard genome sequencing and annotation.</title>
        <authorList>
            <consortium name="The Broad Institute Genomics Platform"/>
            <consortium name="The Broad Institute Genome Sequencing Center for Infectious Disease"/>
            <person name="Wu L."/>
            <person name="Ma J."/>
        </authorList>
    </citation>
    <scope>NUCLEOTIDE SEQUENCE [LARGE SCALE GENOMIC DNA]</scope>
    <source>
        <strain evidence="3">KCTC 22154</strain>
    </source>
</reference>
<keyword evidence="2" id="KW-0808">Transferase</keyword>
<comment type="caution">
    <text evidence="2">The sequence shown here is derived from an EMBL/GenBank/DDBJ whole genome shotgun (WGS) entry which is preliminary data.</text>
</comment>
<dbReference type="SUPFAM" id="SSF75304">
    <property type="entry name" value="Amidase signature (AS) enzymes"/>
    <property type="match status" value="1"/>
</dbReference>
<feature type="domain" description="Amidase" evidence="1">
    <location>
        <begin position="40"/>
        <end position="196"/>
    </location>
</feature>
<dbReference type="AlphaFoldDB" id="A0A8H9I373"/>
<proteinExistence type="predicted"/>
<organism evidence="2 3">
    <name type="scientific">Vreelandella hamiltonii</name>
    <dbReference type="NCBI Taxonomy" id="502829"/>
    <lineage>
        <taxon>Bacteria</taxon>
        <taxon>Pseudomonadati</taxon>
        <taxon>Pseudomonadota</taxon>
        <taxon>Gammaproteobacteria</taxon>
        <taxon>Oceanospirillales</taxon>
        <taxon>Halomonadaceae</taxon>
        <taxon>Vreelandella</taxon>
    </lineage>
</organism>
<dbReference type="InterPro" id="IPR000120">
    <property type="entry name" value="Amidase"/>
</dbReference>
<dbReference type="EMBL" id="BMXN01000010">
    <property type="protein sequence ID" value="GGW27965.1"/>
    <property type="molecule type" value="Genomic_DNA"/>
</dbReference>
<dbReference type="InterPro" id="IPR020556">
    <property type="entry name" value="Amidase_CS"/>
</dbReference>